<keyword evidence="1" id="KW-0175">Coiled coil</keyword>
<proteinExistence type="predicted"/>
<dbReference type="Gene3D" id="1.10.287.1490">
    <property type="match status" value="1"/>
</dbReference>
<reference evidence="3" key="2">
    <citation type="journal article" date="2021" name="PeerJ">
        <title>Extensive microbial diversity within the chicken gut microbiome revealed by metagenomics and culture.</title>
        <authorList>
            <person name="Gilroy R."/>
            <person name="Ravi A."/>
            <person name="Getino M."/>
            <person name="Pursley I."/>
            <person name="Horton D.L."/>
            <person name="Alikhan N.F."/>
            <person name="Baker D."/>
            <person name="Gharbi K."/>
            <person name="Hall N."/>
            <person name="Watson M."/>
            <person name="Adriaenssens E.M."/>
            <person name="Foster-Nyarko E."/>
            <person name="Jarju S."/>
            <person name="Secka A."/>
            <person name="Antonio M."/>
            <person name="Oren A."/>
            <person name="Chaudhuri R.R."/>
            <person name="La Ragione R."/>
            <person name="Hildebrand F."/>
            <person name="Pallen M.J."/>
        </authorList>
    </citation>
    <scope>NUCLEOTIDE SEQUENCE</scope>
    <source>
        <strain evidence="3">ChiSxjej2B14-8506</strain>
    </source>
</reference>
<dbReference type="AlphaFoldDB" id="A0A9D1LQW9"/>
<protein>
    <recommendedName>
        <fullName evidence="2">C4-type zinc ribbon domain-containing protein</fullName>
    </recommendedName>
</protein>
<reference evidence="3" key="1">
    <citation type="submission" date="2020-10" db="EMBL/GenBank/DDBJ databases">
        <authorList>
            <person name="Gilroy R."/>
        </authorList>
    </citation>
    <scope>NUCLEOTIDE SEQUENCE</scope>
    <source>
        <strain evidence="3">ChiSxjej2B14-8506</strain>
    </source>
</reference>
<gene>
    <name evidence="3" type="ORF">IAC59_03940</name>
</gene>
<evidence type="ECO:0000313" key="4">
    <source>
        <dbReference type="Proteomes" id="UP000824123"/>
    </source>
</evidence>
<dbReference type="InterPro" id="IPR003743">
    <property type="entry name" value="Zf-RING_7"/>
</dbReference>
<dbReference type="Proteomes" id="UP000824123">
    <property type="component" value="Unassembled WGS sequence"/>
</dbReference>
<evidence type="ECO:0000313" key="3">
    <source>
        <dbReference type="EMBL" id="HIU46389.1"/>
    </source>
</evidence>
<dbReference type="EMBL" id="DVNK01000027">
    <property type="protein sequence ID" value="HIU46389.1"/>
    <property type="molecule type" value="Genomic_DNA"/>
</dbReference>
<organism evidence="3 4">
    <name type="scientific">Candidatus Fimadaptatus faecigallinarum</name>
    <dbReference type="NCBI Taxonomy" id="2840814"/>
    <lineage>
        <taxon>Bacteria</taxon>
        <taxon>Bacillati</taxon>
        <taxon>Bacillota</taxon>
        <taxon>Clostridia</taxon>
        <taxon>Eubacteriales</taxon>
        <taxon>Candidatus Fimadaptatus</taxon>
    </lineage>
</organism>
<sequence>MQLDVLWKYQQVDVEVDKYENEMRNDPDRQKLLKHRTFLVDQQNAMKKLENDVSIMADRLEAVRDEAQRLEAQLADQKARFIDNPTEDIETVREGLKQIQRTCDLLTRYEQELQKLRKDADTRDRQQREIRVRAAKVKAEFDQLRGQYDQKFQQQKRKLDSLKAAADKEAQGIDPDLLKRYKEIRKHCFPPMALLDGDRCGGCNMSLPSVVMRDIRSGAKLVECDNCGRIIFAKE</sequence>
<comment type="caution">
    <text evidence="3">The sequence shown here is derived from an EMBL/GenBank/DDBJ whole genome shotgun (WGS) entry which is preliminary data.</text>
</comment>
<accession>A0A9D1LQW9</accession>
<evidence type="ECO:0000259" key="2">
    <source>
        <dbReference type="Pfam" id="PF02591"/>
    </source>
</evidence>
<evidence type="ECO:0000256" key="1">
    <source>
        <dbReference type="SAM" id="Coils"/>
    </source>
</evidence>
<feature type="coiled-coil region" evidence="1">
    <location>
        <begin position="39"/>
        <end position="126"/>
    </location>
</feature>
<name>A0A9D1LQW9_9FIRM</name>
<dbReference type="Pfam" id="PF02591">
    <property type="entry name" value="Zn_ribbon_9"/>
    <property type="match status" value="1"/>
</dbReference>
<feature type="domain" description="C4-type zinc ribbon" evidence="2">
    <location>
        <begin position="199"/>
        <end position="231"/>
    </location>
</feature>